<accession>A0AAX3UB52</accession>
<dbReference type="EMBL" id="CP123735">
    <property type="protein sequence ID" value="WGO84959.1"/>
    <property type="molecule type" value="Genomic_DNA"/>
</dbReference>
<dbReference type="SUPFAM" id="SSF56784">
    <property type="entry name" value="HAD-like"/>
    <property type="match status" value="1"/>
</dbReference>
<reference evidence="2" key="2">
    <citation type="journal article" date="2022" name="Food Funct.">
        <title>Lactobacillus kefiranofaciens ZW18 from Kefir enhances the anti-tumor effect of anti-programmed cell death 1 (PD-1) immunotherapy by modulating the gut microbiota.</title>
        <authorList>
            <person name="Zhao J."/>
            <person name="Wang Y."/>
            <person name="Wang J."/>
            <person name="Lv M."/>
            <person name="Zhou C."/>
            <person name="Jia L."/>
            <person name="Geng W."/>
        </authorList>
    </citation>
    <scope>NUCLEOTIDE SEQUENCE</scope>
    <source>
        <strain evidence="2">ZW18</strain>
    </source>
</reference>
<keyword evidence="3" id="KW-1185">Reference proteome</keyword>
<evidence type="ECO:0000313" key="3">
    <source>
        <dbReference type="Proteomes" id="UP000181860"/>
    </source>
</evidence>
<dbReference type="Gene3D" id="1.10.150.240">
    <property type="entry name" value="Putative phosphatase, domain 2"/>
    <property type="match status" value="1"/>
</dbReference>
<dbReference type="InterPro" id="IPR023198">
    <property type="entry name" value="PGP-like_dom2"/>
</dbReference>
<dbReference type="Proteomes" id="UP001242513">
    <property type="component" value="Chromosome"/>
</dbReference>
<name>A0AAX3UB52_9LACO</name>
<reference evidence="2" key="3">
    <citation type="submission" date="2023-04" db="EMBL/GenBank/DDBJ databases">
        <authorList>
            <person name="Wang Y."/>
        </authorList>
    </citation>
    <scope>NUCLEOTIDE SEQUENCE</scope>
    <source>
        <strain evidence="2">ZW18</strain>
    </source>
</reference>
<dbReference type="GO" id="GO:0016787">
    <property type="term" value="F:hydrolase activity"/>
    <property type="evidence" value="ECO:0007669"/>
    <property type="project" value="UniProtKB-KW"/>
</dbReference>
<dbReference type="Proteomes" id="UP000181860">
    <property type="component" value="Unassembled WGS sequence"/>
</dbReference>
<gene>
    <name evidence="2" type="ORF">QEJ78_05870</name>
    <name evidence="1" type="ORF">SAMN02983011_00367</name>
</gene>
<sequence length="219" mass="24948">MSTFDTLVFIPEGSLLNEKLAEKNALRQTLKQYDLDWGPAERLKYTSLQKQFKILSHDDQINLALSTFLKEDHEKTRAIFDEKMKEQTHLVKGATDFLDEVTGSLNLILLAKETKAQIEPRLAPSELLSSFDAAYFADDFKEKLPSKNIFSQILKEHPEIDPDNVLVIGTNLDEEIQGAENANLKSLWLTPKKDKIPISPHPTLHLSKLSDLLFYLDIN</sequence>
<dbReference type="RefSeq" id="WP_013853528.1">
    <property type="nucleotide sequence ID" value="NZ_CP123735.1"/>
</dbReference>
<dbReference type="InterPro" id="IPR036412">
    <property type="entry name" value="HAD-like_sf"/>
</dbReference>
<dbReference type="PANTHER" id="PTHR47478:SF1">
    <property type="entry name" value="PYRIMIDINE 5'-NUCLEOTIDASE YJJG"/>
    <property type="match status" value="1"/>
</dbReference>
<evidence type="ECO:0000313" key="2">
    <source>
        <dbReference type="EMBL" id="WGO84959.1"/>
    </source>
</evidence>
<protein>
    <submittedName>
        <fullName evidence="1">2-haloacid dehalogenase</fullName>
    </submittedName>
    <submittedName>
        <fullName evidence="2">HAD hydrolase-like protein</fullName>
    </submittedName>
</protein>
<evidence type="ECO:0000313" key="1">
    <source>
        <dbReference type="EMBL" id="SDA40788.1"/>
    </source>
</evidence>
<dbReference type="AlphaFoldDB" id="A0AAX3UB52"/>
<keyword evidence="2" id="KW-0378">Hydrolase</keyword>
<organism evidence="2 4">
    <name type="scientific">Lactobacillus kefiranofaciens</name>
    <dbReference type="NCBI Taxonomy" id="267818"/>
    <lineage>
        <taxon>Bacteria</taxon>
        <taxon>Bacillati</taxon>
        <taxon>Bacillota</taxon>
        <taxon>Bacilli</taxon>
        <taxon>Lactobacillales</taxon>
        <taxon>Lactobacillaceae</taxon>
        <taxon>Lactobacillus</taxon>
    </lineage>
</organism>
<dbReference type="PANTHER" id="PTHR47478">
    <property type="match status" value="1"/>
</dbReference>
<dbReference type="InterPro" id="IPR023214">
    <property type="entry name" value="HAD_sf"/>
</dbReference>
<dbReference type="Pfam" id="PF13419">
    <property type="entry name" value="HAD_2"/>
    <property type="match status" value="1"/>
</dbReference>
<proteinExistence type="predicted"/>
<evidence type="ECO:0000313" key="4">
    <source>
        <dbReference type="Proteomes" id="UP001242513"/>
    </source>
</evidence>
<reference evidence="1 3" key="1">
    <citation type="submission" date="2016-10" db="EMBL/GenBank/DDBJ databases">
        <authorList>
            <person name="Varghese N."/>
            <person name="Submissions S."/>
        </authorList>
    </citation>
    <scope>NUCLEOTIDE SEQUENCE [LARGE SCALE GENOMIC DNA]</scope>
    <source>
        <strain evidence="1 3">ATCC 43761</strain>
    </source>
</reference>
<dbReference type="InterPro" id="IPR052550">
    <property type="entry name" value="Pyrimidine_5'-ntase_YjjG"/>
</dbReference>
<dbReference type="Gene3D" id="3.40.50.1000">
    <property type="entry name" value="HAD superfamily/HAD-like"/>
    <property type="match status" value="1"/>
</dbReference>
<dbReference type="InterPro" id="IPR041492">
    <property type="entry name" value="HAD_2"/>
</dbReference>
<dbReference type="EMBL" id="FMXC01000002">
    <property type="protein sequence ID" value="SDA40788.1"/>
    <property type="molecule type" value="Genomic_DNA"/>
</dbReference>